<keyword evidence="3" id="KW-1185">Reference proteome</keyword>
<reference evidence="2 3" key="1">
    <citation type="journal article" date="2023" name="Insect Mol. Biol.">
        <title>Genome sequencing provides insights into the evolution of gene families encoding plant cell wall-degrading enzymes in longhorned beetles.</title>
        <authorList>
            <person name="Shin N.R."/>
            <person name="Okamura Y."/>
            <person name="Kirsch R."/>
            <person name="Pauchet Y."/>
        </authorList>
    </citation>
    <scope>NUCLEOTIDE SEQUENCE [LARGE SCALE GENOMIC DNA]</scope>
    <source>
        <strain evidence="2">EAD_L_NR</strain>
    </source>
</reference>
<feature type="compositionally biased region" description="Basic residues" evidence="1">
    <location>
        <begin position="234"/>
        <end position="245"/>
    </location>
</feature>
<feature type="compositionally biased region" description="Polar residues" evidence="1">
    <location>
        <begin position="42"/>
        <end position="56"/>
    </location>
</feature>
<gene>
    <name evidence="2" type="ORF">NQ315_011449</name>
</gene>
<feature type="region of interest" description="Disordered" evidence="1">
    <location>
        <begin position="1"/>
        <end position="260"/>
    </location>
</feature>
<dbReference type="EMBL" id="JANEYG010000028">
    <property type="protein sequence ID" value="KAJ8917996.1"/>
    <property type="molecule type" value="Genomic_DNA"/>
</dbReference>
<accession>A0AAV8VWE8</accession>
<dbReference type="AlphaFoldDB" id="A0AAV8VWE8"/>
<evidence type="ECO:0000313" key="2">
    <source>
        <dbReference type="EMBL" id="KAJ8917996.1"/>
    </source>
</evidence>
<feature type="compositionally biased region" description="Basic and acidic residues" evidence="1">
    <location>
        <begin position="210"/>
        <end position="226"/>
    </location>
</feature>
<feature type="compositionally biased region" description="Low complexity" evidence="1">
    <location>
        <begin position="68"/>
        <end position="107"/>
    </location>
</feature>
<name>A0AAV8VWE8_9CUCU</name>
<feature type="compositionally biased region" description="Polar residues" evidence="1">
    <location>
        <begin position="1"/>
        <end position="10"/>
    </location>
</feature>
<evidence type="ECO:0000256" key="1">
    <source>
        <dbReference type="SAM" id="MobiDB-lite"/>
    </source>
</evidence>
<feature type="compositionally biased region" description="Low complexity" evidence="1">
    <location>
        <begin position="148"/>
        <end position="160"/>
    </location>
</feature>
<dbReference type="Proteomes" id="UP001159042">
    <property type="component" value="Unassembled WGS sequence"/>
</dbReference>
<comment type="caution">
    <text evidence="2">The sequence shown here is derived from an EMBL/GenBank/DDBJ whole genome shotgun (WGS) entry which is preliminary data.</text>
</comment>
<organism evidence="2 3">
    <name type="scientific">Exocentrus adspersus</name>
    <dbReference type="NCBI Taxonomy" id="1586481"/>
    <lineage>
        <taxon>Eukaryota</taxon>
        <taxon>Metazoa</taxon>
        <taxon>Ecdysozoa</taxon>
        <taxon>Arthropoda</taxon>
        <taxon>Hexapoda</taxon>
        <taxon>Insecta</taxon>
        <taxon>Pterygota</taxon>
        <taxon>Neoptera</taxon>
        <taxon>Endopterygota</taxon>
        <taxon>Coleoptera</taxon>
        <taxon>Polyphaga</taxon>
        <taxon>Cucujiformia</taxon>
        <taxon>Chrysomeloidea</taxon>
        <taxon>Cerambycidae</taxon>
        <taxon>Lamiinae</taxon>
        <taxon>Acanthocinini</taxon>
        <taxon>Exocentrus</taxon>
    </lineage>
</organism>
<proteinExistence type="predicted"/>
<sequence>MAGNDATSTELFPGWSSVVHQPADEPEETDLPSTVDIAAFSTGLSNVEPSSTAQNNDHSDSDTDSEADSSNSGTDASQSCSQSDSSDSDSSTTSQESSSRSPSPEFSVTASQTNGLRLKIATIRKPSSPSVEKTMGKVTAHSKPTVQSSSSSSESAASSDSDSDSDKSEVIANKNDSVAKSDVPSNSRVSARSVKDVKRVVSRMRTRAVVAEKKEDKSCRNAKKEGPAQSKGAVRAKLRQRRTRKFVVPCSTHQRPKVYQ</sequence>
<protein>
    <submittedName>
        <fullName evidence="2">Uncharacterized protein</fullName>
    </submittedName>
</protein>
<evidence type="ECO:0000313" key="3">
    <source>
        <dbReference type="Proteomes" id="UP001159042"/>
    </source>
</evidence>
<feature type="compositionally biased region" description="Polar residues" evidence="1">
    <location>
        <begin position="174"/>
        <end position="186"/>
    </location>
</feature>